<keyword evidence="4" id="KW-1133">Transmembrane helix</keyword>
<feature type="compositionally biased region" description="Basic and acidic residues" evidence="3">
    <location>
        <begin position="155"/>
        <end position="177"/>
    </location>
</feature>
<dbReference type="EMBL" id="GDRN01037642">
    <property type="protein sequence ID" value="JAI67288.1"/>
    <property type="molecule type" value="Transcribed_RNA"/>
</dbReference>
<feature type="compositionally biased region" description="Basic residues" evidence="3">
    <location>
        <begin position="178"/>
        <end position="190"/>
    </location>
</feature>
<keyword evidence="1" id="KW-0433">Leucine-rich repeat</keyword>
<dbReference type="Pfam" id="PF13855">
    <property type="entry name" value="LRR_8"/>
    <property type="match status" value="1"/>
</dbReference>
<feature type="compositionally biased region" description="Polar residues" evidence="3">
    <location>
        <begin position="199"/>
        <end position="215"/>
    </location>
</feature>
<dbReference type="InterPro" id="IPR001611">
    <property type="entry name" value="Leu-rich_rpt"/>
</dbReference>
<evidence type="ECO:0000256" key="4">
    <source>
        <dbReference type="SAM" id="Phobius"/>
    </source>
</evidence>
<dbReference type="InterPro" id="IPR032675">
    <property type="entry name" value="LRR_dom_sf"/>
</dbReference>
<evidence type="ECO:0000256" key="3">
    <source>
        <dbReference type="SAM" id="MobiDB-lite"/>
    </source>
</evidence>
<keyword evidence="4" id="KW-0812">Transmembrane</keyword>
<dbReference type="InterPro" id="IPR050216">
    <property type="entry name" value="LRR_domain-containing"/>
</dbReference>
<dbReference type="Gene3D" id="3.80.10.10">
    <property type="entry name" value="Ribonuclease Inhibitor"/>
    <property type="match status" value="1"/>
</dbReference>
<dbReference type="PANTHER" id="PTHR48051">
    <property type="match status" value="1"/>
</dbReference>
<evidence type="ECO:0000313" key="5">
    <source>
        <dbReference type="EMBL" id="JAI67288.1"/>
    </source>
</evidence>
<dbReference type="PROSITE" id="PS51450">
    <property type="entry name" value="LRR"/>
    <property type="match status" value="2"/>
</dbReference>
<dbReference type="Pfam" id="PF00560">
    <property type="entry name" value="LRR_1"/>
    <property type="match status" value="1"/>
</dbReference>
<feature type="region of interest" description="Disordered" evidence="3">
    <location>
        <begin position="155"/>
        <end position="223"/>
    </location>
</feature>
<dbReference type="SUPFAM" id="SSF52058">
    <property type="entry name" value="L domain-like"/>
    <property type="match status" value="1"/>
</dbReference>
<protein>
    <recommendedName>
        <fullName evidence="6">Leucine-rich repeat-containing protein 59</fullName>
    </recommendedName>
</protein>
<dbReference type="AlphaFoldDB" id="A0A0N7ZDH8"/>
<proteinExistence type="predicted"/>
<organism evidence="5">
    <name type="scientific">Scylla olivacea</name>
    <name type="common">Orange mud crab</name>
    <name type="synonym">Cancer olivacea</name>
    <dbReference type="NCBI Taxonomy" id="85551"/>
    <lineage>
        <taxon>Eukaryota</taxon>
        <taxon>Metazoa</taxon>
        <taxon>Ecdysozoa</taxon>
        <taxon>Arthropoda</taxon>
        <taxon>Crustacea</taxon>
        <taxon>Multicrustacea</taxon>
        <taxon>Malacostraca</taxon>
        <taxon>Eumalacostraca</taxon>
        <taxon>Eucarida</taxon>
        <taxon>Decapoda</taxon>
        <taxon>Pleocyemata</taxon>
        <taxon>Brachyura</taxon>
        <taxon>Eubrachyura</taxon>
        <taxon>Portunoidea</taxon>
        <taxon>Portunidae</taxon>
        <taxon>Portuninae</taxon>
        <taxon>Scylla</taxon>
    </lineage>
</organism>
<evidence type="ECO:0000256" key="1">
    <source>
        <dbReference type="ARBA" id="ARBA00022614"/>
    </source>
</evidence>
<keyword evidence="4" id="KW-0472">Membrane</keyword>
<evidence type="ECO:0000256" key="2">
    <source>
        <dbReference type="ARBA" id="ARBA00022737"/>
    </source>
</evidence>
<dbReference type="SMART" id="SM00369">
    <property type="entry name" value="LRR_TYP"/>
    <property type="match status" value="4"/>
</dbReference>
<evidence type="ECO:0008006" key="6">
    <source>
        <dbReference type="Google" id="ProtNLM"/>
    </source>
</evidence>
<reference evidence="5" key="1">
    <citation type="submission" date="2015-09" db="EMBL/GenBank/DDBJ databases">
        <title>Scylla olivacea transcriptome.</title>
        <authorList>
            <person name="Ikhwanuddin M."/>
        </authorList>
    </citation>
    <scope>NUCLEOTIDE SEQUENCE</scope>
</reference>
<name>A0A0N7ZDH8_SCYOL</name>
<sequence length="458" mass="51244">MAKNSLRDKLEGDELDLSMMSIAEVPVKEIAALPRATKIDLSSNQLTSLPSSFAQNLGNIVHLDLGSNKIKEIPSNFFKLKKLKHLDLYNNQLTDLPLSFCQLPSLKWLDLKGNPLNPTLRKVAGDCLNQKECEAAARNVIAYLKKLQTQMETEKQEKLQKEKEKAEARARAEELKEAKKRAEKKAAKEKRKAEVRAQLESQKAKTNGMANSEKQYSAVPKPAKPQLKQKKAVTKGGWSLLGWINLLLFLCLLGAGGTCLYLYTDGDLSPIGVSAALPRIVNNANLLANLTLEALQPENLQQTAQSVSATITETASYLWAELQEHTTDLNVYVEPAAEAVLAAWAWLRENTILCYNWIVDNVDWNSIMQAIRETMLFFYEQYLVICEELSRNKALMSLVATIQPYYEVIVERLGTLWGFVWEQLLLAVNYVQEQCPGVLESVKGHAAAVKQSIEGLVK</sequence>
<accession>A0A0N7ZDH8</accession>
<dbReference type="PANTHER" id="PTHR48051:SF42">
    <property type="entry name" value="LEUCINE-RICH REPEAT-CONTAINING PROTEIN 18-LIKE"/>
    <property type="match status" value="1"/>
</dbReference>
<dbReference type="GO" id="GO:0005737">
    <property type="term" value="C:cytoplasm"/>
    <property type="evidence" value="ECO:0007669"/>
    <property type="project" value="TreeGrafter"/>
</dbReference>
<dbReference type="InterPro" id="IPR003591">
    <property type="entry name" value="Leu-rich_rpt_typical-subtyp"/>
</dbReference>
<feature type="transmembrane region" description="Helical" evidence="4">
    <location>
        <begin position="240"/>
        <end position="263"/>
    </location>
</feature>
<keyword evidence="2" id="KW-0677">Repeat</keyword>